<evidence type="ECO:0000313" key="2">
    <source>
        <dbReference type="EMBL" id="GFO42257.1"/>
    </source>
</evidence>
<proteinExistence type="predicted"/>
<feature type="chain" id="PRO_5043819943" evidence="1">
    <location>
        <begin position="19"/>
        <end position="166"/>
    </location>
</feature>
<feature type="signal peptide" evidence="1">
    <location>
        <begin position="1"/>
        <end position="18"/>
    </location>
</feature>
<dbReference type="EMBL" id="BLXT01007777">
    <property type="protein sequence ID" value="GFO42257.1"/>
    <property type="molecule type" value="Genomic_DNA"/>
</dbReference>
<accession>A0AAV4DDD1</accession>
<protein>
    <submittedName>
        <fullName evidence="2">Uncharacterized protein</fullName>
    </submittedName>
</protein>
<dbReference type="AlphaFoldDB" id="A0AAV4DDD1"/>
<evidence type="ECO:0000313" key="3">
    <source>
        <dbReference type="Proteomes" id="UP000735302"/>
    </source>
</evidence>
<sequence>MFGAPVVLMNLLLGLGAAQQPTINLVKNSSSFSCTDEYLVVGEDFVTLEVDVSGNNSHYTYSQFQWPQMRRHKLSTVNGKTTVTDRSIICEPFETPQNGFCVKKNRPDCSCEVVGPQVYRVKVVYKVVDVNESRGIVLLLWRSTKGNINVSYNLPEVRGEHKIFPA</sequence>
<reference evidence="2 3" key="1">
    <citation type="journal article" date="2021" name="Elife">
        <title>Chloroplast acquisition without the gene transfer in kleptoplastic sea slugs, Plakobranchus ocellatus.</title>
        <authorList>
            <person name="Maeda T."/>
            <person name="Takahashi S."/>
            <person name="Yoshida T."/>
            <person name="Shimamura S."/>
            <person name="Takaki Y."/>
            <person name="Nagai Y."/>
            <person name="Toyoda A."/>
            <person name="Suzuki Y."/>
            <person name="Arimoto A."/>
            <person name="Ishii H."/>
            <person name="Satoh N."/>
            <person name="Nishiyama T."/>
            <person name="Hasebe M."/>
            <person name="Maruyama T."/>
            <person name="Minagawa J."/>
            <person name="Obokata J."/>
            <person name="Shigenobu S."/>
        </authorList>
    </citation>
    <scope>NUCLEOTIDE SEQUENCE [LARGE SCALE GENOMIC DNA]</scope>
</reference>
<organism evidence="2 3">
    <name type="scientific">Plakobranchus ocellatus</name>
    <dbReference type="NCBI Taxonomy" id="259542"/>
    <lineage>
        <taxon>Eukaryota</taxon>
        <taxon>Metazoa</taxon>
        <taxon>Spiralia</taxon>
        <taxon>Lophotrochozoa</taxon>
        <taxon>Mollusca</taxon>
        <taxon>Gastropoda</taxon>
        <taxon>Heterobranchia</taxon>
        <taxon>Euthyneura</taxon>
        <taxon>Panpulmonata</taxon>
        <taxon>Sacoglossa</taxon>
        <taxon>Placobranchoidea</taxon>
        <taxon>Plakobranchidae</taxon>
        <taxon>Plakobranchus</taxon>
    </lineage>
</organism>
<evidence type="ECO:0000256" key="1">
    <source>
        <dbReference type="SAM" id="SignalP"/>
    </source>
</evidence>
<dbReference type="Proteomes" id="UP000735302">
    <property type="component" value="Unassembled WGS sequence"/>
</dbReference>
<name>A0AAV4DDD1_9GAST</name>
<keyword evidence="1" id="KW-0732">Signal</keyword>
<keyword evidence="3" id="KW-1185">Reference proteome</keyword>
<comment type="caution">
    <text evidence="2">The sequence shown here is derived from an EMBL/GenBank/DDBJ whole genome shotgun (WGS) entry which is preliminary data.</text>
</comment>
<gene>
    <name evidence="2" type="ORF">PoB_006876200</name>
</gene>